<name>A0A9D2LRC3_9FIRM</name>
<feature type="chain" id="PRO_5038646586" evidence="4">
    <location>
        <begin position="27"/>
        <end position="1008"/>
    </location>
</feature>
<feature type="region of interest" description="Disordered" evidence="2">
    <location>
        <begin position="40"/>
        <end position="66"/>
    </location>
</feature>
<dbReference type="AlphaFoldDB" id="A0A9D2LRC3"/>
<feature type="signal peptide" evidence="4">
    <location>
        <begin position="1"/>
        <end position="26"/>
    </location>
</feature>
<feature type="region of interest" description="Disordered" evidence="2">
    <location>
        <begin position="182"/>
        <end position="215"/>
    </location>
</feature>
<comment type="caution">
    <text evidence="5">The sequence shown here is derived from an EMBL/GenBank/DDBJ whole genome shotgun (WGS) entry which is preliminary data.</text>
</comment>
<keyword evidence="3" id="KW-0812">Transmembrane</keyword>
<reference evidence="5" key="2">
    <citation type="submission" date="2021-04" db="EMBL/GenBank/DDBJ databases">
        <authorList>
            <person name="Gilroy R."/>
        </authorList>
    </citation>
    <scope>NUCLEOTIDE SEQUENCE</scope>
    <source>
        <strain evidence="5">ChiSjej1B19-5720</strain>
    </source>
</reference>
<feature type="compositionally biased region" description="Acidic residues" evidence="2">
    <location>
        <begin position="47"/>
        <end position="64"/>
    </location>
</feature>
<feature type="coiled-coil region" evidence="1">
    <location>
        <begin position="643"/>
        <end position="687"/>
    </location>
</feature>
<sequence length="1008" mass="108125">MKNKSVKMLLACMALTVSATTIPIHAADAVPQALEADIENNDGQQGESDEAGGGEEGGDLEGTENGDAAKIIEEVIARYDGSGLENEEDGASILEALMGEMDSIDIASSMEEVIGEHPIETAEKIMQLFFDASEGYEKERGEILEKVKEIYGTYLDEGTDTSSIEEAEDFTGVSQAFWELYKPSMDGTGDGQETDNLPENEGGTNGEPEEPGNTGDLEAVRADALADLDAIGASIPDSVKEEATVILEQAKAEINAAADAQAIATILADAKTRLNSYVTSGTELSEEINNAINELANIDISALEGADLEKAQALIEDAKKEFYKCTTSDEIAQILTATRVELSSILNGAALEKQKTVAKDGLRQYYEGLSIEIAELGEAAETVYQEGLKAIDEAKDTDGVNQAFETAKKNLDSIMEGTDEILDQIKENAVQEVKDLRDTLTGAIAMDASEIAIKHIQDAEDIKAASSAKKIALDIMENLKGFYDGNDAMAGAVIQALQATVSDTEIRTLLDHLYSAAGDEPESCVADAVEAISDPDGFSGYLIQKVKEEAAFVTVQKEEAQAIVTGFEKDVQGKTLKEIYGLYEKACAEIARIRENDPLAKVKEEAVKGLEALLNGVTDSGLKADIQEVILKAEIAIESCDTEAEVEQAVEDAEKEVEGLKDEFEKQTALEQAKENAVKRVDNLIANVTDSELRAILTNITDSAKSSIQRAGSETEINNIVQQTVTDIKEATLEYSKDKTLLTKKTEAVKKLEELAAGKTLNASLNLILSQGKIDIMDADTTEQVDSIYQTVTSSFNTAYLQMLKEDYSDRLDSLVAGIQADTDVMASISQVVAKAKENITNASNAEVMENIYRQAESAIQTLADSAGSLSQIKADAIAQLNNYTTLNTDSANKVKSVYTNRINSAQNAQEVASYLSEAEGLLDRLVEAADANVQDPSQSALYNANTSTTSMEKDAAQAMAKNGTEGTSMVKTGDENGINIIISLLAVLGGAGVIGWIAYKIFRKRKK</sequence>
<evidence type="ECO:0000313" key="5">
    <source>
        <dbReference type="EMBL" id="HJB27776.1"/>
    </source>
</evidence>
<keyword evidence="3" id="KW-0472">Membrane</keyword>
<keyword evidence="3" id="KW-1133">Transmembrane helix</keyword>
<reference evidence="5" key="1">
    <citation type="journal article" date="2021" name="PeerJ">
        <title>Extensive microbial diversity within the chicken gut microbiome revealed by metagenomics and culture.</title>
        <authorList>
            <person name="Gilroy R."/>
            <person name="Ravi A."/>
            <person name="Getino M."/>
            <person name="Pursley I."/>
            <person name="Horton D.L."/>
            <person name="Alikhan N.F."/>
            <person name="Baker D."/>
            <person name="Gharbi K."/>
            <person name="Hall N."/>
            <person name="Watson M."/>
            <person name="Adriaenssens E.M."/>
            <person name="Foster-Nyarko E."/>
            <person name="Jarju S."/>
            <person name="Secka A."/>
            <person name="Antonio M."/>
            <person name="Oren A."/>
            <person name="Chaudhuri R.R."/>
            <person name="La Ragione R."/>
            <person name="Hildebrand F."/>
            <person name="Pallen M.J."/>
        </authorList>
    </citation>
    <scope>NUCLEOTIDE SEQUENCE</scope>
    <source>
        <strain evidence="5">ChiSjej1B19-5720</strain>
    </source>
</reference>
<feature type="transmembrane region" description="Helical" evidence="3">
    <location>
        <begin position="978"/>
        <end position="1000"/>
    </location>
</feature>
<dbReference type="EMBL" id="DWYZ01000070">
    <property type="protein sequence ID" value="HJB27776.1"/>
    <property type="molecule type" value="Genomic_DNA"/>
</dbReference>
<keyword evidence="4" id="KW-0732">Signal</keyword>
<gene>
    <name evidence="5" type="ORF">IAA06_03155</name>
</gene>
<proteinExistence type="predicted"/>
<accession>A0A9D2LRC3</accession>
<evidence type="ECO:0000256" key="3">
    <source>
        <dbReference type="SAM" id="Phobius"/>
    </source>
</evidence>
<evidence type="ECO:0000256" key="4">
    <source>
        <dbReference type="SAM" id="SignalP"/>
    </source>
</evidence>
<organism evidence="5 6">
    <name type="scientific">Candidatus Blautia faecavium</name>
    <dbReference type="NCBI Taxonomy" id="2838487"/>
    <lineage>
        <taxon>Bacteria</taxon>
        <taxon>Bacillati</taxon>
        <taxon>Bacillota</taxon>
        <taxon>Clostridia</taxon>
        <taxon>Lachnospirales</taxon>
        <taxon>Lachnospiraceae</taxon>
        <taxon>Blautia</taxon>
    </lineage>
</organism>
<evidence type="ECO:0000256" key="2">
    <source>
        <dbReference type="SAM" id="MobiDB-lite"/>
    </source>
</evidence>
<evidence type="ECO:0000256" key="1">
    <source>
        <dbReference type="SAM" id="Coils"/>
    </source>
</evidence>
<evidence type="ECO:0000313" key="6">
    <source>
        <dbReference type="Proteomes" id="UP000823842"/>
    </source>
</evidence>
<protein>
    <submittedName>
        <fullName evidence="5">Uncharacterized protein</fullName>
    </submittedName>
</protein>
<keyword evidence="1" id="KW-0175">Coiled coil</keyword>
<dbReference type="Proteomes" id="UP000823842">
    <property type="component" value="Unassembled WGS sequence"/>
</dbReference>